<keyword evidence="5" id="KW-1185">Reference proteome</keyword>
<reference evidence="4" key="2">
    <citation type="submission" date="2020-09" db="EMBL/GenBank/DDBJ databases">
        <authorList>
            <person name="Sun Q."/>
            <person name="Zhou Y."/>
        </authorList>
    </citation>
    <scope>NUCLEOTIDE SEQUENCE</scope>
    <source>
        <strain evidence="4">CGMCC 1.12360</strain>
    </source>
</reference>
<keyword evidence="2" id="KW-0472">Membrane</keyword>
<keyword evidence="2" id="KW-1133">Transmembrane helix</keyword>
<dbReference type="EMBL" id="BMEV01000002">
    <property type="protein sequence ID" value="GGH68391.1"/>
    <property type="molecule type" value="Genomic_DNA"/>
</dbReference>
<evidence type="ECO:0000259" key="3">
    <source>
        <dbReference type="Pfam" id="PF07423"/>
    </source>
</evidence>
<evidence type="ECO:0000256" key="2">
    <source>
        <dbReference type="SAM" id="Phobius"/>
    </source>
</evidence>
<organism evidence="4 5">
    <name type="scientific">Compostibacillus humi</name>
    <dbReference type="NCBI Taxonomy" id="1245525"/>
    <lineage>
        <taxon>Bacteria</taxon>
        <taxon>Bacillati</taxon>
        <taxon>Bacillota</taxon>
        <taxon>Bacilli</taxon>
        <taxon>Bacillales</taxon>
        <taxon>Bacillaceae</taxon>
        <taxon>Compostibacillus</taxon>
    </lineage>
</organism>
<dbReference type="RefSeq" id="WP_188390432.1">
    <property type="nucleotide sequence ID" value="NZ_BMEV01000002.1"/>
</dbReference>
<name>A0A8J3EJW4_9BACI</name>
<protein>
    <recommendedName>
        <fullName evidence="3">DUF1510 domain-containing protein</fullName>
    </recommendedName>
</protein>
<feature type="compositionally biased region" description="Basic and acidic residues" evidence="1">
    <location>
        <begin position="43"/>
        <end position="57"/>
    </location>
</feature>
<dbReference type="Proteomes" id="UP000602050">
    <property type="component" value="Unassembled WGS sequence"/>
</dbReference>
<evidence type="ECO:0000313" key="4">
    <source>
        <dbReference type="EMBL" id="GGH68391.1"/>
    </source>
</evidence>
<dbReference type="AlphaFoldDB" id="A0A8J3EJW4"/>
<evidence type="ECO:0000256" key="1">
    <source>
        <dbReference type="SAM" id="MobiDB-lite"/>
    </source>
</evidence>
<proteinExistence type="predicted"/>
<comment type="caution">
    <text evidence="4">The sequence shown here is derived from an EMBL/GenBank/DDBJ whole genome shotgun (WGS) entry which is preliminary data.</text>
</comment>
<evidence type="ECO:0000313" key="5">
    <source>
        <dbReference type="Proteomes" id="UP000602050"/>
    </source>
</evidence>
<feature type="transmembrane region" description="Helical" evidence="2">
    <location>
        <begin position="20"/>
        <end position="40"/>
    </location>
</feature>
<dbReference type="InterPro" id="IPR009988">
    <property type="entry name" value="DUF1510"/>
</dbReference>
<reference evidence="4" key="1">
    <citation type="journal article" date="2014" name="Int. J. Syst. Evol. Microbiol.">
        <title>Complete genome sequence of Corynebacterium casei LMG S-19264T (=DSM 44701T), isolated from a smear-ripened cheese.</title>
        <authorList>
            <consortium name="US DOE Joint Genome Institute (JGI-PGF)"/>
            <person name="Walter F."/>
            <person name="Albersmeier A."/>
            <person name="Kalinowski J."/>
            <person name="Ruckert C."/>
        </authorList>
    </citation>
    <scope>NUCLEOTIDE SEQUENCE</scope>
    <source>
        <strain evidence="4">CGMCC 1.12360</strain>
    </source>
</reference>
<dbReference type="Pfam" id="PF07423">
    <property type="entry name" value="DUF1510"/>
    <property type="match status" value="1"/>
</dbReference>
<feature type="domain" description="DUF1510" evidence="3">
    <location>
        <begin position="120"/>
        <end position="208"/>
    </location>
</feature>
<feature type="region of interest" description="Disordered" evidence="1">
    <location>
        <begin position="43"/>
        <end position="107"/>
    </location>
</feature>
<keyword evidence="2" id="KW-0812">Transmembrane</keyword>
<feature type="compositionally biased region" description="Acidic residues" evidence="1">
    <location>
        <begin position="65"/>
        <end position="93"/>
    </location>
</feature>
<sequence>MYSRSRRNKLQKRKRNKKLIRVFSVLAIVLFLGVLGTWIFGGEDKENKAKEETKENDTVSSQPEESSDEVVIVEEDSEKEDNMEATQEEETEEVSQHTGSSLQKERVESTDPLVVEAYVANWQPVGTEQAGPHTIDYDDGSQDRIEMRKAIIAATNLPEDNLIEWWIGRDGDQAVVATVSDKEETEIYRVYLSWIDGEGWQPTKVERLRENDKK</sequence>
<gene>
    <name evidence="4" type="ORF">GCM10010978_01310</name>
</gene>
<accession>A0A8J3EJW4</accession>